<dbReference type="CDD" id="cd09212">
    <property type="entry name" value="PUB"/>
    <property type="match status" value="1"/>
</dbReference>
<feature type="compositionally biased region" description="Polar residues" evidence="1">
    <location>
        <begin position="21"/>
        <end position="31"/>
    </location>
</feature>
<dbReference type="Proteomes" id="UP000095751">
    <property type="component" value="Unassembled WGS sequence"/>
</dbReference>
<dbReference type="SUPFAM" id="SSF143503">
    <property type="entry name" value="PUG domain-like"/>
    <property type="match status" value="1"/>
</dbReference>
<feature type="region of interest" description="Disordered" evidence="1">
    <location>
        <begin position="1"/>
        <end position="31"/>
    </location>
</feature>
<reference evidence="2 3" key="1">
    <citation type="submission" date="2016-09" db="EMBL/GenBank/DDBJ databases">
        <title>Extensive genetic diversity and differential bi-allelic expression allows diatom success in the polar Southern Ocean.</title>
        <authorList>
            <consortium name="DOE Joint Genome Institute"/>
            <person name="Mock T."/>
            <person name="Otillar R.P."/>
            <person name="Strauss J."/>
            <person name="Dupont C."/>
            <person name="Frickenhaus S."/>
            <person name="Maumus F."/>
            <person name="Mcmullan M."/>
            <person name="Sanges R."/>
            <person name="Schmutz J."/>
            <person name="Toseland A."/>
            <person name="Valas R."/>
            <person name="Veluchamy A."/>
            <person name="Ward B.J."/>
            <person name="Allen A."/>
            <person name="Barry K."/>
            <person name="Falciatore A."/>
            <person name="Ferrante M."/>
            <person name="Fortunato A.E."/>
            <person name="Gloeckner G."/>
            <person name="Gruber A."/>
            <person name="Hipkin R."/>
            <person name="Janech M."/>
            <person name="Kroth P."/>
            <person name="Leese F."/>
            <person name="Lindquist E."/>
            <person name="Lyon B.R."/>
            <person name="Martin J."/>
            <person name="Mayer C."/>
            <person name="Parker M."/>
            <person name="Quesneville H."/>
            <person name="Raymond J."/>
            <person name="Uhlig C."/>
            <person name="Valentin K.U."/>
            <person name="Worden A.Z."/>
            <person name="Armbrust E.V."/>
            <person name="Bowler C."/>
            <person name="Green B."/>
            <person name="Moulton V."/>
            <person name="Van Oosterhout C."/>
            <person name="Grigoriev I."/>
        </authorList>
    </citation>
    <scope>NUCLEOTIDE SEQUENCE [LARGE SCALE GENOMIC DNA]</scope>
    <source>
        <strain evidence="2 3">CCMP1102</strain>
    </source>
</reference>
<feature type="compositionally biased region" description="Low complexity" evidence="1">
    <location>
        <begin position="344"/>
        <end position="353"/>
    </location>
</feature>
<dbReference type="OrthoDB" id="336240at2759"/>
<dbReference type="EMBL" id="KV784373">
    <property type="protein sequence ID" value="OEU10146.1"/>
    <property type="molecule type" value="Genomic_DNA"/>
</dbReference>
<accession>A0A1E7EWA4</accession>
<proteinExistence type="predicted"/>
<evidence type="ECO:0000313" key="2">
    <source>
        <dbReference type="EMBL" id="OEU10146.1"/>
    </source>
</evidence>
<feature type="compositionally biased region" description="Low complexity" evidence="1">
    <location>
        <begin position="308"/>
        <end position="337"/>
    </location>
</feature>
<gene>
    <name evidence="2" type="ORF">FRACYDRAFT_247757</name>
</gene>
<name>A0A1E7EWA4_9STRA</name>
<feature type="compositionally biased region" description="Pro residues" evidence="1">
    <location>
        <begin position="97"/>
        <end position="112"/>
    </location>
</feature>
<dbReference type="Gene3D" id="1.20.58.2190">
    <property type="match status" value="1"/>
</dbReference>
<protein>
    <submittedName>
        <fullName evidence="2">Uncharacterized protein</fullName>
    </submittedName>
</protein>
<organism evidence="2 3">
    <name type="scientific">Fragilariopsis cylindrus CCMP1102</name>
    <dbReference type="NCBI Taxonomy" id="635003"/>
    <lineage>
        <taxon>Eukaryota</taxon>
        <taxon>Sar</taxon>
        <taxon>Stramenopiles</taxon>
        <taxon>Ochrophyta</taxon>
        <taxon>Bacillariophyta</taxon>
        <taxon>Bacillariophyceae</taxon>
        <taxon>Bacillariophycidae</taxon>
        <taxon>Bacillariales</taxon>
        <taxon>Bacillariaceae</taxon>
        <taxon>Fragilariopsis</taxon>
    </lineage>
</organism>
<feature type="region of interest" description="Disordered" evidence="1">
    <location>
        <begin position="305"/>
        <end position="359"/>
    </location>
</feature>
<keyword evidence="3" id="KW-1185">Reference proteome</keyword>
<dbReference type="InParanoid" id="A0A1E7EWA4"/>
<evidence type="ECO:0000313" key="3">
    <source>
        <dbReference type="Proteomes" id="UP000095751"/>
    </source>
</evidence>
<feature type="compositionally biased region" description="Low complexity" evidence="1">
    <location>
        <begin position="83"/>
        <end position="95"/>
    </location>
</feature>
<dbReference type="AlphaFoldDB" id="A0A1E7EWA4"/>
<sequence>MEFRPRMDRFRKRLKEKDPVTQKSRYGPKSQTRVQRIVELNDFLCRQYFVDSFISEQQENQNQQSATENTPAVTVEGGDDHQSSNCNNNNENENSIVPPPQCNQPLPPPPPSGASLMFQDFQREYNMQQQEIDSKRSSMERVRLEEEEKNRRKIEEEDARRIAFERQQAEELAAQEIVRKQQLHQQAEENRVRRRAQEEAQTQAERNYLESIVKGPDGVKHYLDILLQQDQQQEQSQKTAAIIDPSRIQALQSLCTIFEQINKHPEDLNHRKIRKSHPGFYQDIGQHKGGIELLIAAGFRPTMLPPVTSDNNNNNNSTDTLRNNNNVTSNDNNNNNNADVIHDSNSNSNSNTDNNEEEQELTIACLVSKEPHLESDMDGWMAWFDLNKQAFEILQAELQKISSNKRHK</sequence>
<evidence type="ECO:0000256" key="1">
    <source>
        <dbReference type="SAM" id="MobiDB-lite"/>
    </source>
</evidence>
<dbReference type="InterPro" id="IPR036339">
    <property type="entry name" value="PUB-like_dom_sf"/>
</dbReference>
<feature type="region of interest" description="Disordered" evidence="1">
    <location>
        <begin position="59"/>
        <end position="153"/>
    </location>
</feature>
<dbReference type="KEGG" id="fcy:FRACYDRAFT_247757"/>
<feature type="compositionally biased region" description="Basic and acidic residues" evidence="1">
    <location>
        <begin position="132"/>
        <end position="153"/>
    </location>
</feature>